<keyword evidence="4" id="KW-1185">Reference proteome</keyword>
<organism evidence="3 4">
    <name type="scientific">Hydnum rufescens UP504</name>
    <dbReference type="NCBI Taxonomy" id="1448309"/>
    <lineage>
        <taxon>Eukaryota</taxon>
        <taxon>Fungi</taxon>
        <taxon>Dikarya</taxon>
        <taxon>Basidiomycota</taxon>
        <taxon>Agaricomycotina</taxon>
        <taxon>Agaricomycetes</taxon>
        <taxon>Cantharellales</taxon>
        <taxon>Hydnaceae</taxon>
        <taxon>Hydnum</taxon>
    </lineage>
</organism>
<keyword evidence="2" id="KW-0812">Transmembrane</keyword>
<protein>
    <recommendedName>
        <fullName evidence="5">Transmembrane protein</fullName>
    </recommendedName>
</protein>
<evidence type="ECO:0000256" key="2">
    <source>
        <dbReference type="SAM" id="Phobius"/>
    </source>
</evidence>
<comment type="caution">
    <text evidence="3">The sequence shown here is derived from an EMBL/GenBank/DDBJ whole genome shotgun (WGS) entry which is preliminary data.</text>
</comment>
<name>A0A9P6BCB5_9AGAM</name>
<reference evidence="3" key="1">
    <citation type="journal article" date="2020" name="Nat. Commun.">
        <title>Large-scale genome sequencing of mycorrhizal fungi provides insights into the early evolution of symbiotic traits.</title>
        <authorList>
            <person name="Miyauchi S."/>
            <person name="Kiss E."/>
            <person name="Kuo A."/>
            <person name="Drula E."/>
            <person name="Kohler A."/>
            <person name="Sanchez-Garcia M."/>
            <person name="Morin E."/>
            <person name="Andreopoulos B."/>
            <person name="Barry K.W."/>
            <person name="Bonito G."/>
            <person name="Buee M."/>
            <person name="Carver A."/>
            <person name="Chen C."/>
            <person name="Cichocki N."/>
            <person name="Clum A."/>
            <person name="Culley D."/>
            <person name="Crous P.W."/>
            <person name="Fauchery L."/>
            <person name="Girlanda M."/>
            <person name="Hayes R.D."/>
            <person name="Keri Z."/>
            <person name="LaButti K."/>
            <person name="Lipzen A."/>
            <person name="Lombard V."/>
            <person name="Magnuson J."/>
            <person name="Maillard F."/>
            <person name="Murat C."/>
            <person name="Nolan M."/>
            <person name="Ohm R.A."/>
            <person name="Pangilinan J."/>
            <person name="Pereira M.F."/>
            <person name="Perotto S."/>
            <person name="Peter M."/>
            <person name="Pfister S."/>
            <person name="Riley R."/>
            <person name="Sitrit Y."/>
            <person name="Stielow J.B."/>
            <person name="Szollosi G."/>
            <person name="Zifcakova L."/>
            <person name="Stursova M."/>
            <person name="Spatafora J.W."/>
            <person name="Tedersoo L."/>
            <person name="Vaario L.M."/>
            <person name="Yamada A."/>
            <person name="Yan M."/>
            <person name="Wang P."/>
            <person name="Xu J."/>
            <person name="Bruns T."/>
            <person name="Baldrian P."/>
            <person name="Vilgalys R."/>
            <person name="Dunand C."/>
            <person name="Henrissat B."/>
            <person name="Grigoriev I.V."/>
            <person name="Hibbett D."/>
            <person name="Nagy L.G."/>
            <person name="Martin F.M."/>
        </authorList>
    </citation>
    <scope>NUCLEOTIDE SEQUENCE</scope>
    <source>
        <strain evidence="3">UP504</strain>
    </source>
</reference>
<dbReference type="EMBL" id="MU128910">
    <property type="protein sequence ID" value="KAF9520710.1"/>
    <property type="molecule type" value="Genomic_DNA"/>
</dbReference>
<evidence type="ECO:0000256" key="1">
    <source>
        <dbReference type="SAM" id="MobiDB-lite"/>
    </source>
</evidence>
<dbReference type="AlphaFoldDB" id="A0A9P6BCB5"/>
<proteinExistence type="predicted"/>
<keyword evidence="2" id="KW-1133">Transmembrane helix</keyword>
<dbReference type="Proteomes" id="UP000886523">
    <property type="component" value="Unassembled WGS sequence"/>
</dbReference>
<accession>A0A9P6BCB5</accession>
<feature type="transmembrane region" description="Helical" evidence="2">
    <location>
        <begin position="77"/>
        <end position="100"/>
    </location>
</feature>
<feature type="region of interest" description="Disordered" evidence="1">
    <location>
        <begin position="1"/>
        <end position="26"/>
    </location>
</feature>
<evidence type="ECO:0008006" key="5">
    <source>
        <dbReference type="Google" id="ProtNLM"/>
    </source>
</evidence>
<sequence>MTSKGTLQAPPAYSPEAQAASGPSAATTVTYGPTPIVAYYPHHHQGDSPAAAVYLPYYDPSSQHSQERAERRARQRFFGAILWAVVVYALTGMMFGSLVAHGHRR</sequence>
<keyword evidence="2" id="KW-0472">Membrane</keyword>
<evidence type="ECO:0000313" key="4">
    <source>
        <dbReference type="Proteomes" id="UP000886523"/>
    </source>
</evidence>
<gene>
    <name evidence="3" type="ORF">BS47DRAFT_398932</name>
</gene>
<evidence type="ECO:0000313" key="3">
    <source>
        <dbReference type="EMBL" id="KAF9520710.1"/>
    </source>
</evidence>